<dbReference type="PANTHER" id="PTHR13604:SF0">
    <property type="entry name" value="ABASIC SITE PROCESSING PROTEIN HMCES"/>
    <property type="match status" value="1"/>
</dbReference>
<gene>
    <name evidence="10" type="ORF">SAMN05445850_3165</name>
</gene>
<evidence type="ECO:0000256" key="9">
    <source>
        <dbReference type="SAM" id="Coils"/>
    </source>
</evidence>
<dbReference type="InterPro" id="IPR036590">
    <property type="entry name" value="SRAP-like"/>
</dbReference>
<evidence type="ECO:0000256" key="6">
    <source>
        <dbReference type="ARBA" id="ARBA00023125"/>
    </source>
</evidence>
<evidence type="ECO:0000256" key="7">
    <source>
        <dbReference type="ARBA" id="ARBA00023239"/>
    </source>
</evidence>
<dbReference type="PANTHER" id="PTHR13604">
    <property type="entry name" value="DC12-RELATED"/>
    <property type="match status" value="1"/>
</dbReference>
<evidence type="ECO:0000256" key="5">
    <source>
        <dbReference type="ARBA" id="ARBA00023124"/>
    </source>
</evidence>
<keyword evidence="3" id="KW-0227">DNA damage</keyword>
<name>A0A1H1GYN2_9BURK</name>
<keyword evidence="6" id="KW-0238">DNA-binding</keyword>
<dbReference type="GO" id="GO:0003697">
    <property type="term" value="F:single-stranded DNA binding"/>
    <property type="evidence" value="ECO:0007669"/>
    <property type="project" value="InterPro"/>
</dbReference>
<keyword evidence="4 8" id="KW-0378">Hydrolase</keyword>
<keyword evidence="2 8" id="KW-0645">Protease</keyword>
<evidence type="ECO:0000256" key="8">
    <source>
        <dbReference type="RuleBase" id="RU364100"/>
    </source>
</evidence>
<evidence type="ECO:0000256" key="1">
    <source>
        <dbReference type="ARBA" id="ARBA00008136"/>
    </source>
</evidence>
<protein>
    <recommendedName>
        <fullName evidence="8">Abasic site processing protein</fullName>
        <ecNumber evidence="8">3.4.-.-</ecNumber>
    </recommendedName>
</protein>
<keyword evidence="7" id="KW-0456">Lyase</keyword>
<proteinExistence type="inferred from homology"/>
<dbReference type="GO" id="GO:0106300">
    <property type="term" value="P:protein-DNA covalent cross-linking repair"/>
    <property type="evidence" value="ECO:0007669"/>
    <property type="project" value="InterPro"/>
</dbReference>
<evidence type="ECO:0000313" key="10">
    <source>
        <dbReference type="EMBL" id="SDR18342.1"/>
    </source>
</evidence>
<organism evidence="10 11">
    <name type="scientific">Paraburkholderia tuberum</name>
    <dbReference type="NCBI Taxonomy" id="157910"/>
    <lineage>
        <taxon>Bacteria</taxon>
        <taxon>Pseudomonadati</taxon>
        <taxon>Pseudomonadota</taxon>
        <taxon>Betaproteobacteria</taxon>
        <taxon>Burkholderiales</taxon>
        <taxon>Burkholderiaceae</taxon>
        <taxon>Paraburkholderia</taxon>
    </lineage>
</organism>
<evidence type="ECO:0000256" key="2">
    <source>
        <dbReference type="ARBA" id="ARBA00022670"/>
    </source>
</evidence>
<dbReference type="InterPro" id="IPR003738">
    <property type="entry name" value="SRAP"/>
</dbReference>
<evidence type="ECO:0000256" key="3">
    <source>
        <dbReference type="ARBA" id="ARBA00022763"/>
    </source>
</evidence>
<accession>A0A1H1GYN2</accession>
<dbReference type="AlphaFoldDB" id="A0A1H1GYN2"/>
<dbReference type="Proteomes" id="UP000199365">
    <property type="component" value="Unassembled WGS sequence"/>
</dbReference>
<dbReference type="GO" id="GO:0008233">
    <property type="term" value="F:peptidase activity"/>
    <property type="evidence" value="ECO:0007669"/>
    <property type="project" value="UniProtKB-KW"/>
</dbReference>
<keyword evidence="9" id="KW-0175">Coiled coil</keyword>
<comment type="similarity">
    <text evidence="1 8">Belongs to the SOS response-associated peptidase family.</text>
</comment>
<dbReference type="SUPFAM" id="SSF143081">
    <property type="entry name" value="BB1717-like"/>
    <property type="match status" value="1"/>
</dbReference>
<dbReference type="RefSeq" id="WP_090804510.1">
    <property type="nucleotide sequence ID" value="NZ_FNKX01000001.1"/>
</dbReference>
<evidence type="ECO:0000313" key="11">
    <source>
        <dbReference type="Proteomes" id="UP000199365"/>
    </source>
</evidence>
<dbReference type="Pfam" id="PF02586">
    <property type="entry name" value="SRAP"/>
    <property type="match status" value="1"/>
</dbReference>
<sequence>MCYSAQIEADYRKYVKEFGADVSLREFAQLYWERSKNKKVKIPKAVDAAFADPKNEIEREIKALIDQFNMEQTAAVEQELFRQRERLADAERTLQTKTTKAAMESRRIATDKIDAARRRLDDIRRVELMDRDSRIFPGGYAPVMVIEDGHRVIKPMRYQCRPAGKPKFYDTKYPGTYNARRDNLEGFWKQLFGYSHGVMIVSAFYENVSRAKMEGRELKQGEQDENVVLEFRPRAGGEMLVACLWSRWTAPGEPDLLSFAAITDEPPPEVAAAGHDRCIVPIKHENVDAWLNPDPANLAALHAILDDRERPYYEHRLAA</sequence>
<evidence type="ECO:0000256" key="4">
    <source>
        <dbReference type="ARBA" id="ARBA00022801"/>
    </source>
</evidence>
<dbReference type="Gene3D" id="3.90.1680.10">
    <property type="entry name" value="SOS response associated peptidase-like"/>
    <property type="match status" value="1"/>
</dbReference>
<dbReference type="GO" id="GO:0016829">
    <property type="term" value="F:lyase activity"/>
    <property type="evidence" value="ECO:0007669"/>
    <property type="project" value="UniProtKB-KW"/>
</dbReference>
<keyword evidence="11" id="KW-1185">Reference proteome</keyword>
<reference evidence="11" key="1">
    <citation type="submission" date="2016-10" db="EMBL/GenBank/DDBJ databases">
        <authorList>
            <person name="Varghese N."/>
            <person name="Submissions S."/>
        </authorList>
    </citation>
    <scope>NUCLEOTIDE SEQUENCE [LARGE SCALE GENOMIC DNA]</scope>
    <source>
        <strain evidence="11">DUS833</strain>
    </source>
</reference>
<dbReference type="EC" id="3.4.-.-" evidence="8"/>
<keyword evidence="5" id="KW-0190">Covalent protein-DNA linkage</keyword>
<dbReference type="EMBL" id="FNKX01000001">
    <property type="protein sequence ID" value="SDR18342.1"/>
    <property type="molecule type" value="Genomic_DNA"/>
</dbReference>
<dbReference type="GO" id="GO:0006508">
    <property type="term" value="P:proteolysis"/>
    <property type="evidence" value="ECO:0007669"/>
    <property type="project" value="UniProtKB-KW"/>
</dbReference>
<feature type="coiled-coil region" evidence="9">
    <location>
        <begin position="54"/>
        <end position="126"/>
    </location>
</feature>